<dbReference type="EMBL" id="GBXM01074854">
    <property type="protein sequence ID" value="JAH33723.1"/>
    <property type="molecule type" value="Transcribed_RNA"/>
</dbReference>
<sequence length="24" mass="3136">MYLYRWHLWGWNSCWSPYSRLGWS</sequence>
<proteinExistence type="predicted"/>
<accession>A0A0E9RZP8</accession>
<protein>
    <submittedName>
        <fullName evidence="1">Uncharacterized protein</fullName>
    </submittedName>
</protein>
<name>A0A0E9RZP8_ANGAN</name>
<evidence type="ECO:0000313" key="1">
    <source>
        <dbReference type="EMBL" id="JAH33723.1"/>
    </source>
</evidence>
<reference evidence="1" key="2">
    <citation type="journal article" date="2015" name="Fish Shellfish Immunol.">
        <title>Early steps in the European eel (Anguilla anguilla)-Vibrio vulnificus interaction in the gills: Role of the RtxA13 toxin.</title>
        <authorList>
            <person name="Callol A."/>
            <person name="Pajuelo D."/>
            <person name="Ebbesson L."/>
            <person name="Teles M."/>
            <person name="MacKenzie S."/>
            <person name="Amaro C."/>
        </authorList>
    </citation>
    <scope>NUCLEOTIDE SEQUENCE</scope>
</reference>
<dbReference type="AlphaFoldDB" id="A0A0E9RZP8"/>
<organism evidence="1">
    <name type="scientific">Anguilla anguilla</name>
    <name type="common">European freshwater eel</name>
    <name type="synonym">Muraena anguilla</name>
    <dbReference type="NCBI Taxonomy" id="7936"/>
    <lineage>
        <taxon>Eukaryota</taxon>
        <taxon>Metazoa</taxon>
        <taxon>Chordata</taxon>
        <taxon>Craniata</taxon>
        <taxon>Vertebrata</taxon>
        <taxon>Euteleostomi</taxon>
        <taxon>Actinopterygii</taxon>
        <taxon>Neopterygii</taxon>
        <taxon>Teleostei</taxon>
        <taxon>Anguilliformes</taxon>
        <taxon>Anguillidae</taxon>
        <taxon>Anguilla</taxon>
    </lineage>
</organism>
<reference evidence="1" key="1">
    <citation type="submission" date="2014-11" db="EMBL/GenBank/DDBJ databases">
        <authorList>
            <person name="Amaro Gonzalez C."/>
        </authorList>
    </citation>
    <scope>NUCLEOTIDE SEQUENCE</scope>
</reference>